<dbReference type="GO" id="GO:0005524">
    <property type="term" value="F:ATP binding"/>
    <property type="evidence" value="ECO:0007669"/>
    <property type="project" value="UniProtKB-KW"/>
</dbReference>
<comment type="similarity">
    <text evidence="1 4">Belongs to the heat shock protein 70 family.</text>
</comment>
<evidence type="ECO:0000256" key="4">
    <source>
        <dbReference type="RuleBase" id="RU003322"/>
    </source>
</evidence>
<dbReference type="InterPro" id="IPR013126">
    <property type="entry name" value="Hsp_70_fam"/>
</dbReference>
<dbReference type="Gene3D" id="1.20.1270.10">
    <property type="match status" value="1"/>
</dbReference>
<keyword evidence="6" id="KW-1185">Reference proteome</keyword>
<evidence type="ECO:0000256" key="2">
    <source>
        <dbReference type="ARBA" id="ARBA00022741"/>
    </source>
</evidence>
<evidence type="ECO:0008006" key="7">
    <source>
        <dbReference type="Google" id="ProtNLM"/>
    </source>
</evidence>
<dbReference type="SUPFAM" id="SSF100934">
    <property type="entry name" value="Heat shock protein 70kD (HSP70), C-terminal subdomain"/>
    <property type="match status" value="1"/>
</dbReference>
<evidence type="ECO:0000256" key="1">
    <source>
        <dbReference type="ARBA" id="ARBA00007381"/>
    </source>
</evidence>
<dbReference type="FunFam" id="3.30.420.40:FF:000004">
    <property type="entry name" value="Molecular chaperone DnaK"/>
    <property type="match status" value="1"/>
</dbReference>
<dbReference type="Gene3D" id="3.30.30.30">
    <property type="match status" value="1"/>
</dbReference>
<dbReference type="PROSITE" id="PS00329">
    <property type="entry name" value="HSP70_2"/>
    <property type="match status" value="1"/>
</dbReference>
<keyword evidence="3 4" id="KW-0067">ATP-binding</keyword>
<organism evidence="5 6">
    <name type="scientific">Blomia tropicalis</name>
    <name type="common">Mite</name>
    <dbReference type="NCBI Taxonomy" id="40697"/>
    <lineage>
        <taxon>Eukaryota</taxon>
        <taxon>Metazoa</taxon>
        <taxon>Ecdysozoa</taxon>
        <taxon>Arthropoda</taxon>
        <taxon>Chelicerata</taxon>
        <taxon>Arachnida</taxon>
        <taxon>Acari</taxon>
        <taxon>Acariformes</taxon>
        <taxon>Sarcoptiformes</taxon>
        <taxon>Astigmata</taxon>
        <taxon>Glycyphagoidea</taxon>
        <taxon>Echimyopodidae</taxon>
        <taxon>Blomia</taxon>
    </lineage>
</organism>
<dbReference type="AlphaFoldDB" id="A0A9Q0RQQ9"/>
<dbReference type="Pfam" id="PF00012">
    <property type="entry name" value="HSP70"/>
    <property type="match status" value="1"/>
</dbReference>
<dbReference type="PROSITE" id="PS00297">
    <property type="entry name" value="HSP70_1"/>
    <property type="match status" value="1"/>
</dbReference>
<dbReference type="Gene3D" id="2.60.34.10">
    <property type="entry name" value="Substrate Binding Domain Of DNAk, Chain A, domain 1"/>
    <property type="match status" value="1"/>
</dbReference>
<evidence type="ECO:0000313" key="5">
    <source>
        <dbReference type="EMBL" id="KAJ6222895.1"/>
    </source>
</evidence>
<keyword evidence="2 4" id="KW-0547">Nucleotide-binding</keyword>
<evidence type="ECO:0000256" key="3">
    <source>
        <dbReference type="ARBA" id="ARBA00022840"/>
    </source>
</evidence>
<accession>A0A9Q0RQQ9</accession>
<gene>
    <name evidence="5" type="ORF">RDWZM_001440</name>
</gene>
<name>A0A9Q0RQQ9_BLOTA</name>
<dbReference type="FunFam" id="3.90.640.10:FF:000010">
    <property type="entry name" value="heat shock 70 kDa protein 14"/>
    <property type="match status" value="1"/>
</dbReference>
<dbReference type="SUPFAM" id="SSF100920">
    <property type="entry name" value="Heat shock protein 70kD (HSP70), peptide-binding domain"/>
    <property type="match status" value="1"/>
</dbReference>
<sequence>MEQAPPIGIDLGTTYSCVSVLQYGVVEIIPDEHGNRTMPSIVAFTDRERLIGKAAKDQLTSNLENTISCVKRLIGRKFNEKDVQDDIANLHYLVQNDEKGKPIIEVDYRGETRNFTPEEISSMILGKLKEAAETFLEMKVTDAVITVPANFNDLQRQATMDAGTIAGLNVLRIINEPTAAAMAFGHNKRTQNEHKVLIYDLGGGTLDVSILEMDDGIFKVISTAGDRNLGGFDFDNRLATYFAQKFKQKYSIDLSENKEAMAILRKHCEVAKCDLATKTMTKISINQLSDGIKFEQDLTRAQFDDLCMDLFELTLKPVEKAMKDAQLKKNEIDEIILVGGSTRIHKIQKILSDHFNGKELNRSINPDEAVSYGAAVQGAIMKGDDEGVQDMVLLDVTPLSLGTEVYTGDFSIIIKRNTPIPVGDTSRPYTTVHDYQTSILFKIYEGERVMACENNLLGEFVLNDIPPAPKGVPSIKVTFKLDENGILYASAMDKKTLNKKEIVIRKGQLSEEEIARMMKEAQQFREFDEMARDRNKACFNLKEYINKVKFTLIHLADRIQEKKQKQIKNELEKVSGWFDENENTADKNEFEDKERQLFVICNPIFSNFV</sequence>
<evidence type="ECO:0000313" key="6">
    <source>
        <dbReference type="Proteomes" id="UP001142055"/>
    </source>
</evidence>
<dbReference type="PANTHER" id="PTHR19375">
    <property type="entry name" value="HEAT SHOCK PROTEIN 70KDA"/>
    <property type="match status" value="1"/>
</dbReference>
<dbReference type="Gene3D" id="3.90.640.10">
    <property type="entry name" value="Actin, Chain A, domain 4"/>
    <property type="match status" value="1"/>
</dbReference>
<comment type="caution">
    <text evidence="5">The sequence shown here is derived from an EMBL/GenBank/DDBJ whole genome shotgun (WGS) entry which is preliminary data.</text>
</comment>
<dbReference type="InterPro" id="IPR029047">
    <property type="entry name" value="HSP70_peptide-bd_sf"/>
</dbReference>
<dbReference type="FunFam" id="3.30.30.30:FF:000002">
    <property type="entry name" value="Heat shock 70 kDa protein 4"/>
    <property type="match status" value="1"/>
</dbReference>
<dbReference type="InterPro" id="IPR043129">
    <property type="entry name" value="ATPase_NBD"/>
</dbReference>
<dbReference type="EMBL" id="JAPWDV010000001">
    <property type="protein sequence ID" value="KAJ6222895.1"/>
    <property type="molecule type" value="Genomic_DNA"/>
</dbReference>
<reference evidence="5" key="1">
    <citation type="submission" date="2022-12" db="EMBL/GenBank/DDBJ databases">
        <title>Genome assemblies of Blomia tropicalis.</title>
        <authorList>
            <person name="Cui Y."/>
        </authorList>
    </citation>
    <scope>NUCLEOTIDE SEQUENCE</scope>
    <source>
        <tissue evidence="5">Adult mites</tissue>
    </source>
</reference>
<dbReference type="FunFam" id="2.60.34.10:FF:000012">
    <property type="entry name" value="Heat shock 70 kDa protein"/>
    <property type="match status" value="1"/>
</dbReference>
<protein>
    <recommendedName>
        <fullName evidence="7">Blo t Mag29 allergen</fullName>
    </recommendedName>
</protein>
<dbReference type="InterPro" id="IPR029048">
    <property type="entry name" value="HSP70_C_sf"/>
</dbReference>
<dbReference type="CDD" id="cd24028">
    <property type="entry name" value="ASKHA_NBD_HSP70_HSPA1-like"/>
    <property type="match status" value="1"/>
</dbReference>
<dbReference type="Gene3D" id="3.30.420.40">
    <property type="match status" value="2"/>
</dbReference>
<proteinExistence type="inferred from homology"/>
<dbReference type="SUPFAM" id="SSF53067">
    <property type="entry name" value="Actin-like ATPase domain"/>
    <property type="match status" value="2"/>
</dbReference>
<dbReference type="InterPro" id="IPR018181">
    <property type="entry name" value="Heat_shock_70_CS"/>
</dbReference>
<dbReference type="Proteomes" id="UP001142055">
    <property type="component" value="Chromosome 1"/>
</dbReference>
<dbReference type="GO" id="GO:0140662">
    <property type="term" value="F:ATP-dependent protein folding chaperone"/>
    <property type="evidence" value="ECO:0007669"/>
    <property type="project" value="InterPro"/>
</dbReference>
<dbReference type="PRINTS" id="PR00301">
    <property type="entry name" value="HEATSHOCK70"/>
</dbReference>